<evidence type="ECO:0000313" key="1">
    <source>
        <dbReference type="EMBL" id="PRH82833.1"/>
    </source>
</evidence>
<accession>A0A2P6MA34</accession>
<protein>
    <submittedName>
        <fullName evidence="1">Uncharacterized protein</fullName>
    </submittedName>
</protein>
<gene>
    <name evidence="1" type="ORF">C6N40_06405</name>
</gene>
<dbReference type="RefSeq" id="WP_106990178.1">
    <property type="nucleotide sequence ID" value="NZ_KZ679087.1"/>
</dbReference>
<proteinExistence type="predicted"/>
<dbReference type="Proteomes" id="UP000241736">
    <property type="component" value="Unassembled WGS sequence"/>
</dbReference>
<sequence length="68" mass="7403">MAPSCAGCIFFDRAHQLQPVTYHGNTRFPATAHCKRAAPPWPVVTDADWCGQFAPRARPAALHEDNGA</sequence>
<name>A0A2P6MA34_9GAMM</name>
<comment type="caution">
    <text evidence="1">The sequence shown here is derived from an EMBL/GenBank/DDBJ whole genome shotgun (WGS) entry which is preliminary data.</text>
</comment>
<keyword evidence="2" id="KW-1185">Reference proteome</keyword>
<dbReference type="AlphaFoldDB" id="A0A2P6MA34"/>
<evidence type="ECO:0000313" key="2">
    <source>
        <dbReference type="Proteomes" id="UP000241736"/>
    </source>
</evidence>
<dbReference type="EMBL" id="PVLF01000005">
    <property type="protein sequence ID" value="PRH82833.1"/>
    <property type="molecule type" value="Genomic_DNA"/>
</dbReference>
<reference evidence="1 2" key="1">
    <citation type="submission" date="2018-03" db="EMBL/GenBank/DDBJ databases">
        <title>Arenimonas caeni sp. nov., isolated from activated sludge.</title>
        <authorList>
            <person name="Liu H."/>
        </authorList>
    </citation>
    <scope>NUCLEOTIDE SEQUENCE [LARGE SCALE GENOMIC DNA]</scope>
    <source>
        <strain evidence="2">z29</strain>
    </source>
</reference>
<dbReference type="OrthoDB" id="290218at2"/>
<organism evidence="1 2">
    <name type="scientific">Arenimonas caeni</name>
    <dbReference type="NCBI Taxonomy" id="2058085"/>
    <lineage>
        <taxon>Bacteria</taxon>
        <taxon>Pseudomonadati</taxon>
        <taxon>Pseudomonadota</taxon>
        <taxon>Gammaproteobacteria</taxon>
        <taxon>Lysobacterales</taxon>
        <taxon>Lysobacteraceae</taxon>
        <taxon>Arenimonas</taxon>
    </lineage>
</organism>